<name>A0ACA9LJ64_9GLOM</name>
<dbReference type="EMBL" id="CAJVPM010006322">
    <property type="protein sequence ID" value="CAG8533726.1"/>
    <property type="molecule type" value="Genomic_DNA"/>
</dbReference>
<gene>
    <name evidence="1" type="ORF">SCALOS_LOCUS4559</name>
</gene>
<keyword evidence="2" id="KW-1185">Reference proteome</keyword>
<sequence length="109" mass="12398">MLPCYRIGTCFSCQNCNFNNQFKLSFSNCCHSRYERAKKGFKDKNPSLTTTDYISVNEDSDFSADSILSNNNLDFSTNFVLLNKSSDLHLELKAMVIIKVENSMSMLAK</sequence>
<evidence type="ECO:0000313" key="2">
    <source>
        <dbReference type="Proteomes" id="UP000789860"/>
    </source>
</evidence>
<evidence type="ECO:0000313" key="1">
    <source>
        <dbReference type="EMBL" id="CAG8533726.1"/>
    </source>
</evidence>
<proteinExistence type="predicted"/>
<comment type="caution">
    <text evidence="1">The sequence shown here is derived from an EMBL/GenBank/DDBJ whole genome shotgun (WGS) entry which is preliminary data.</text>
</comment>
<dbReference type="Proteomes" id="UP000789860">
    <property type="component" value="Unassembled WGS sequence"/>
</dbReference>
<reference evidence="1" key="1">
    <citation type="submission" date="2021-06" db="EMBL/GenBank/DDBJ databases">
        <authorList>
            <person name="Kallberg Y."/>
            <person name="Tangrot J."/>
            <person name="Rosling A."/>
        </authorList>
    </citation>
    <scope>NUCLEOTIDE SEQUENCE</scope>
    <source>
        <strain evidence="1">AU212A</strain>
    </source>
</reference>
<organism evidence="1 2">
    <name type="scientific">Scutellospora calospora</name>
    <dbReference type="NCBI Taxonomy" id="85575"/>
    <lineage>
        <taxon>Eukaryota</taxon>
        <taxon>Fungi</taxon>
        <taxon>Fungi incertae sedis</taxon>
        <taxon>Mucoromycota</taxon>
        <taxon>Glomeromycotina</taxon>
        <taxon>Glomeromycetes</taxon>
        <taxon>Diversisporales</taxon>
        <taxon>Gigasporaceae</taxon>
        <taxon>Scutellospora</taxon>
    </lineage>
</organism>
<accession>A0ACA9LJ64</accession>
<protein>
    <submittedName>
        <fullName evidence="1">5532_t:CDS:1</fullName>
    </submittedName>
</protein>